<proteinExistence type="predicted"/>
<evidence type="ECO:0000313" key="3">
    <source>
        <dbReference type="Proteomes" id="UP001597548"/>
    </source>
</evidence>
<dbReference type="Gene3D" id="3.30.1150.10">
    <property type="match status" value="2"/>
</dbReference>
<reference evidence="3" key="1">
    <citation type="journal article" date="2019" name="Int. J. Syst. Evol. Microbiol.">
        <title>The Global Catalogue of Microorganisms (GCM) 10K type strain sequencing project: providing services to taxonomists for standard genome sequencing and annotation.</title>
        <authorList>
            <consortium name="The Broad Institute Genomics Platform"/>
            <consortium name="The Broad Institute Genome Sequencing Center for Infectious Disease"/>
            <person name="Wu L."/>
            <person name="Ma J."/>
        </authorList>
    </citation>
    <scope>NUCLEOTIDE SEQUENCE [LARGE SCALE GENOMIC DNA]</scope>
    <source>
        <strain evidence="3">KCTC 32514</strain>
    </source>
</reference>
<dbReference type="Proteomes" id="UP001597548">
    <property type="component" value="Unassembled WGS sequence"/>
</dbReference>
<evidence type="ECO:0008006" key="4">
    <source>
        <dbReference type="Google" id="ProtNLM"/>
    </source>
</evidence>
<feature type="chain" id="PRO_5046244488" description="TonB protein C-terminal" evidence="1">
    <location>
        <begin position="19"/>
        <end position="273"/>
    </location>
</feature>
<name>A0ABW5ZUR3_9FLAO</name>
<sequence length="273" mass="30965">MKYYIFIISILCGMLVHAQEKTISQSELDSLSNKSDSKVLHVIENVPIYKGCKREDGNANKKKCMSQKIAMLFHNEFNTTLPKGSEIEAGLKRIVVIFKVGKDGKVIDIDSNAEDEFLRDEAKRVAQMIPQMTPGMQRGEPVIVPYALPLRVEMNNYTDKDLRYPIYRGCDKEPTNAELETCSKRKITNFIKMSFDIEMASRALPLARSTQFLLEFTISKNGKIKNINAKANHKAIAIEAINVAKRLPKFKAPRTLNGKPVDTPFKLLMTVYF</sequence>
<protein>
    <recommendedName>
        <fullName evidence="4">TonB protein C-terminal</fullName>
    </recommendedName>
</protein>
<accession>A0ABW5ZUR3</accession>
<dbReference type="EMBL" id="JBHUOS010000007">
    <property type="protein sequence ID" value="MFD2915636.1"/>
    <property type="molecule type" value="Genomic_DNA"/>
</dbReference>
<evidence type="ECO:0000313" key="2">
    <source>
        <dbReference type="EMBL" id="MFD2915636.1"/>
    </source>
</evidence>
<keyword evidence="1" id="KW-0732">Signal</keyword>
<dbReference type="RefSeq" id="WP_194509473.1">
    <property type="nucleotide sequence ID" value="NZ_JADILU010000008.1"/>
</dbReference>
<comment type="caution">
    <text evidence="2">The sequence shown here is derived from an EMBL/GenBank/DDBJ whole genome shotgun (WGS) entry which is preliminary data.</text>
</comment>
<evidence type="ECO:0000256" key="1">
    <source>
        <dbReference type="SAM" id="SignalP"/>
    </source>
</evidence>
<feature type="signal peptide" evidence="1">
    <location>
        <begin position="1"/>
        <end position="18"/>
    </location>
</feature>
<keyword evidence="3" id="KW-1185">Reference proteome</keyword>
<organism evidence="2 3">
    <name type="scientific">Psychroserpens luteus</name>
    <dbReference type="NCBI Taxonomy" id="1434066"/>
    <lineage>
        <taxon>Bacteria</taxon>
        <taxon>Pseudomonadati</taxon>
        <taxon>Bacteroidota</taxon>
        <taxon>Flavobacteriia</taxon>
        <taxon>Flavobacteriales</taxon>
        <taxon>Flavobacteriaceae</taxon>
        <taxon>Psychroserpens</taxon>
    </lineage>
</organism>
<gene>
    <name evidence="2" type="ORF">ACFS29_08300</name>
</gene>